<dbReference type="AlphaFoldDB" id="A0A2B7Z7X1"/>
<dbReference type="EMBL" id="PDND01000234">
    <property type="protein sequence ID" value="PGH29520.1"/>
    <property type="molecule type" value="Genomic_DNA"/>
</dbReference>
<sequence length="400" mass="44925">MPDESLSEFHASPIPPVEITRQENIWFLHPGYPAPCNILLSLPRVDQTAHHTFGIHHKTALTACQIIGNNAFETGRFCHDKDGQQPVTVPLDEALTDSTYYFLVDNGASKYPIVPSFQDWEFPHGRIPDTWRLPSLFSDASTSRCGITNFSICTEEAHIVPKEEVHWYLRNGMSQYGRDLGDIDDSANLLSLRSDIHKCFDNRWLVIVPKVAGGGGTFDTDTSSRSARYVSHILSRRAAEYWPTYHNTVVQYIENESGPYLFARFAWAVLLLVKAFVTSGYPRHVIRVQELTDVEDIETAWKEELLSGAQLRASYSGGGSKSATKKRKSELLEEEDDLAESSEDSNIGMGSDIWDNVMDEWEARGQRRKQISSETAPEIIAEDGTAQEKVAHLKSGSLEM</sequence>
<dbReference type="Proteomes" id="UP000226031">
    <property type="component" value="Unassembled WGS sequence"/>
</dbReference>
<comment type="caution">
    <text evidence="3">The sequence shown here is derived from an EMBL/GenBank/DDBJ whole genome shotgun (WGS) entry which is preliminary data.</text>
</comment>
<dbReference type="VEuPathDB" id="FungiDB:EMCG_03998"/>
<protein>
    <recommendedName>
        <fullName evidence="2">HNH nuclease domain-containing protein</fullName>
    </recommendedName>
</protein>
<feature type="domain" description="HNH nuclease" evidence="2">
    <location>
        <begin position="145"/>
        <end position="208"/>
    </location>
</feature>
<feature type="region of interest" description="Disordered" evidence="1">
    <location>
        <begin position="313"/>
        <end position="352"/>
    </location>
</feature>
<dbReference type="Pfam" id="PF13391">
    <property type="entry name" value="HNH_2"/>
    <property type="match status" value="1"/>
</dbReference>
<feature type="compositionally biased region" description="Acidic residues" evidence="1">
    <location>
        <begin position="332"/>
        <end position="343"/>
    </location>
</feature>
<keyword evidence="4" id="KW-1185">Reference proteome</keyword>
<evidence type="ECO:0000313" key="4">
    <source>
        <dbReference type="Proteomes" id="UP000226031"/>
    </source>
</evidence>
<evidence type="ECO:0000313" key="3">
    <source>
        <dbReference type="EMBL" id="PGH29520.1"/>
    </source>
</evidence>
<accession>A0A2B7Z7X1</accession>
<dbReference type="InterPro" id="IPR003615">
    <property type="entry name" value="HNH_nuc"/>
</dbReference>
<proteinExistence type="predicted"/>
<gene>
    <name evidence="3" type="ORF">GX50_07729</name>
</gene>
<feature type="region of interest" description="Disordered" evidence="1">
    <location>
        <begin position="364"/>
        <end position="400"/>
    </location>
</feature>
<name>A0A2B7Z7X1_9EURO</name>
<organism evidence="3 4">
    <name type="scientific">[Emmonsia] crescens</name>
    <dbReference type="NCBI Taxonomy" id="73230"/>
    <lineage>
        <taxon>Eukaryota</taxon>
        <taxon>Fungi</taxon>
        <taxon>Dikarya</taxon>
        <taxon>Ascomycota</taxon>
        <taxon>Pezizomycotina</taxon>
        <taxon>Eurotiomycetes</taxon>
        <taxon>Eurotiomycetidae</taxon>
        <taxon>Onygenales</taxon>
        <taxon>Ajellomycetaceae</taxon>
        <taxon>Emergomyces</taxon>
    </lineage>
</organism>
<reference evidence="3 4" key="1">
    <citation type="submission" date="2017-10" db="EMBL/GenBank/DDBJ databases">
        <title>Comparative genomics in systemic dimorphic fungi from Ajellomycetaceae.</title>
        <authorList>
            <person name="Munoz J.F."/>
            <person name="Mcewen J.G."/>
            <person name="Clay O.K."/>
            <person name="Cuomo C.A."/>
        </authorList>
    </citation>
    <scope>NUCLEOTIDE SEQUENCE [LARGE SCALE GENOMIC DNA]</scope>
    <source>
        <strain evidence="3 4">UAMH4076</strain>
    </source>
</reference>
<evidence type="ECO:0000259" key="2">
    <source>
        <dbReference type="Pfam" id="PF13391"/>
    </source>
</evidence>
<evidence type="ECO:0000256" key="1">
    <source>
        <dbReference type="SAM" id="MobiDB-lite"/>
    </source>
</evidence>